<protein>
    <submittedName>
        <fullName evidence="2">Uncharacterized protein</fullName>
    </submittedName>
</protein>
<comment type="caution">
    <text evidence="2">The sequence shown here is derived from an EMBL/GenBank/DDBJ whole genome shotgun (WGS) entry which is preliminary data.</text>
</comment>
<sequence>MARTSQKAKRSEKPLTSWTRFHLPRYQEWPTWSVNHDDVHVGPLKGVEGWRTASLGRMVDKTEQAAYIIQWVNLDALKNFQYSPACAEFLQNLPEHDDSQASVESGSTLGNLNLTDASSSSAPATSRFLIFKHVTPAVTAEVEGRVTLTAFLVPRKVDSVFLMWKEKFESVFAGFIPRGYEFITWHPNFMFRFAAVWLWVLSEDGWVEKKFGKLEQTPDGDQGRTIICHFHLWRRECGATPEKEEASAADPQSRESWNRAVAQVMPPATSWVQERWDIQDVPRPPEPEFDPEALSEYDKEQERRIKLFFEARGLEKDESSE</sequence>
<feature type="region of interest" description="Disordered" evidence="1">
    <location>
        <begin position="279"/>
        <end position="298"/>
    </location>
</feature>
<organism evidence="2 3">
    <name type="scientific">Colletotrichum incanum</name>
    <name type="common">Soybean anthracnose fungus</name>
    <dbReference type="NCBI Taxonomy" id="1573173"/>
    <lineage>
        <taxon>Eukaryota</taxon>
        <taxon>Fungi</taxon>
        <taxon>Dikarya</taxon>
        <taxon>Ascomycota</taxon>
        <taxon>Pezizomycotina</taxon>
        <taxon>Sordariomycetes</taxon>
        <taxon>Hypocreomycetidae</taxon>
        <taxon>Glomerellales</taxon>
        <taxon>Glomerellaceae</taxon>
        <taxon>Colletotrichum</taxon>
        <taxon>Colletotrichum spaethianum species complex</taxon>
    </lineage>
</organism>
<dbReference type="Proteomes" id="UP000076584">
    <property type="component" value="Unassembled WGS sequence"/>
</dbReference>
<evidence type="ECO:0000256" key="1">
    <source>
        <dbReference type="SAM" id="MobiDB-lite"/>
    </source>
</evidence>
<evidence type="ECO:0000313" key="2">
    <source>
        <dbReference type="EMBL" id="KZL84641.1"/>
    </source>
</evidence>
<reference evidence="2 3" key="1">
    <citation type="submission" date="2015-06" db="EMBL/GenBank/DDBJ databases">
        <title>Survival trade-offs in plant roots during colonization by closely related pathogenic and mutualistic fungi.</title>
        <authorList>
            <person name="Hacquard S."/>
            <person name="Kracher B."/>
            <person name="Hiruma K."/>
            <person name="Weinman A."/>
            <person name="Muench P."/>
            <person name="Garrido Oter R."/>
            <person name="Ver Loren van Themaat E."/>
            <person name="Dallerey J.-F."/>
            <person name="Damm U."/>
            <person name="Henrissat B."/>
            <person name="Lespinet O."/>
            <person name="Thon M."/>
            <person name="Kemen E."/>
            <person name="McHardy A.C."/>
            <person name="Schulze-Lefert P."/>
            <person name="O'Connell R.J."/>
        </authorList>
    </citation>
    <scope>NUCLEOTIDE SEQUENCE [LARGE SCALE GENOMIC DNA]</scope>
    <source>
        <strain evidence="2 3">MAFF 238704</strain>
    </source>
</reference>
<dbReference type="STRING" id="1573173.A0A167E310"/>
<proteinExistence type="predicted"/>
<accession>A0A167E310</accession>
<dbReference type="AlphaFoldDB" id="A0A167E310"/>
<gene>
    <name evidence="2" type="ORF">CI238_12873</name>
</gene>
<evidence type="ECO:0000313" key="3">
    <source>
        <dbReference type="Proteomes" id="UP000076584"/>
    </source>
</evidence>
<dbReference type="EMBL" id="LFIW01000832">
    <property type="protein sequence ID" value="KZL84641.1"/>
    <property type="molecule type" value="Genomic_DNA"/>
</dbReference>
<keyword evidence="3" id="KW-1185">Reference proteome</keyword>
<name>A0A167E310_COLIC</name>